<accession>A0A1D1VGS2</accession>
<protein>
    <recommendedName>
        <fullName evidence="4">Chromo domain-containing protein</fullName>
    </recommendedName>
</protein>
<dbReference type="CDD" id="cd00024">
    <property type="entry name" value="CD_CSD"/>
    <property type="match status" value="1"/>
</dbReference>
<evidence type="ECO:0000313" key="6">
    <source>
        <dbReference type="Proteomes" id="UP000186922"/>
    </source>
</evidence>
<feature type="domain" description="Chromo" evidence="4">
    <location>
        <begin position="576"/>
        <end position="634"/>
    </location>
</feature>
<comment type="caution">
    <text evidence="5">The sequence shown here is derived from an EMBL/GenBank/DDBJ whole genome shotgun (WGS) entry which is preliminary data.</text>
</comment>
<dbReference type="PROSITE" id="PS50013">
    <property type="entry name" value="CHROMO_2"/>
    <property type="match status" value="1"/>
</dbReference>
<feature type="compositionally biased region" description="Polar residues" evidence="3">
    <location>
        <begin position="353"/>
        <end position="364"/>
    </location>
</feature>
<dbReference type="Gene3D" id="2.40.50.40">
    <property type="match status" value="1"/>
</dbReference>
<dbReference type="InterPro" id="IPR023779">
    <property type="entry name" value="Chromodomain_CS"/>
</dbReference>
<feature type="region of interest" description="Disordered" evidence="3">
    <location>
        <begin position="271"/>
        <end position="475"/>
    </location>
</feature>
<name>A0A1D1VGS2_RAMVA</name>
<evidence type="ECO:0000256" key="2">
    <source>
        <dbReference type="ARBA" id="ARBA00023242"/>
    </source>
</evidence>
<dbReference type="InterPro" id="IPR023780">
    <property type="entry name" value="Chromo_domain"/>
</dbReference>
<dbReference type="SMART" id="SM00298">
    <property type="entry name" value="CHROMO"/>
    <property type="match status" value="1"/>
</dbReference>
<organism evidence="5 6">
    <name type="scientific">Ramazzottius varieornatus</name>
    <name type="common">Water bear</name>
    <name type="synonym">Tardigrade</name>
    <dbReference type="NCBI Taxonomy" id="947166"/>
    <lineage>
        <taxon>Eukaryota</taxon>
        <taxon>Metazoa</taxon>
        <taxon>Ecdysozoa</taxon>
        <taxon>Tardigrada</taxon>
        <taxon>Eutardigrada</taxon>
        <taxon>Parachela</taxon>
        <taxon>Hypsibioidea</taxon>
        <taxon>Ramazzottiidae</taxon>
        <taxon>Ramazzottius</taxon>
    </lineage>
</organism>
<gene>
    <name evidence="5" type="primary">RvY_11617-1</name>
    <name evidence="5" type="synonym">RvY_11617.1</name>
    <name evidence="5" type="ORF">RvY_11617</name>
</gene>
<feature type="compositionally biased region" description="Low complexity" evidence="3">
    <location>
        <begin position="335"/>
        <end position="352"/>
    </location>
</feature>
<evidence type="ECO:0000256" key="1">
    <source>
        <dbReference type="ARBA" id="ARBA00004123"/>
    </source>
</evidence>
<evidence type="ECO:0000259" key="4">
    <source>
        <dbReference type="PROSITE" id="PS50013"/>
    </source>
</evidence>
<proteinExistence type="predicted"/>
<feature type="region of interest" description="Disordered" evidence="3">
    <location>
        <begin position="532"/>
        <end position="561"/>
    </location>
</feature>
<dbReference type="EMBL" id="BDGG01000006">
    <property type="protein sequence ID" value="GAV00822.1"/>
    <property type="molecule type" value="Genomic_DNA"/>
</dbReference>
<feature type="compositionally biased region" description="Low complexity" evidence="3">
    <location>
        <begin position="305"/>
        <end position="319"/>
    </location>
</feature>
<dbReference type="OrthoDB" id="5376140at2759"/>
<dbReference type="InterPro" id="IPR000953">
    <property type="entry name" value="Chromo/chromo_shadow_dom"/>
</dbReference>
<dbReference type="PANTHER" id="PTHR22812">
    <property type="entry name" value="CHROMOBOX PROTEIN"/>
    <property type="match status" value="1"/>
</dbReference>
<dbReference type="SUPFAM" id="SSF54160">
    <property type="entry name" value="Chromo domain-like"/>
    <property type="match status" value="1"/>
</dbReference>
<feature type="compositionally biased region" description="Low complexity" evidence="3">
    <location>
        <begin position="432"/>
        <end position="444"/>
    </location>
</feature>
<comment type="subcellular location">
    <subcellularLocation>
        <location evidence="1">Nucleus</location>
    </subcellularLocation>
</comment>
<dbReference type="AlphaFoldDB" id="A0A1D1VGS2"/>
<evidence type="ECO:0000313" key="5">
    <source>
        <dbReference type="EMBL" id="GAV00822.1"/>
    </source>
</evidence>
<sequence>MMGINHSKLHAREWRDINVEPERKLECSIATDVQVTSSIEQPKSSAEAELLGTPSVAVVEFFEGASGEKAEEKKKGSRRLSFLDLVERCVTTCLKEAPAALSSVPAMSSPSESSRSTKSVGGGGSEAEKTVEAPAEGTSDEHIEPAETASNIFVSLFDKFRFDRIDEEVNTDSDAETDSDDDRILPFGSCVVYYPKERCFKAQNEDGRFFDIPTFAQPQTEEERECWEKDFCETFESSIKRHVLTDRAEPDIEIENTPVSPAFEIINETPEDSSDYTFHERNSSQSIQSNEPGRCRSTRQRNRLPSETSSESSSEPLSSGKASTRPRRKAKGYSPRRSLSSSHMMSQDSKPSQNLRRSQRGSQQKIKEDALSFDDELVHATRSLRSSQQVKQEDLTDEDEVPLLKHSPVRRSARRKMPIKQEPVDQDGPAKSSSVSSTAVTEEVMITPVRTRGRATRESIGTPVPRAQRSSAQKREVEILDHRENRGKYMFRVRERDGETRWLEQDYVAKFVDPVVGSAYLEACGLTSGTTRLKGMARHSSRTPSRSAQSSERSSKKPKIKKEEVAVEVIDGKKYFYVEKILGKRKGKTEDEFLVKWMNYDEKNNSWEPRSNVNAPQLLREYEEKEAAEKGDVDC</sequence>
<dbReference type="GO" id="GO:0005634">
    <property type="term" value="C:nucleus"/>
    <property type="evidence" value="ECO:0007669"/>
    <property type="project" value="UniProtKB-SubCell"/>
</dbReference>
<dbReference type="PROSITE" id="PS00598">
    <property type="entry name" value="CHROMO_1"/>
    <property type="match status" value="1"/>
</dbReference>
<evidence type="ECO:0000256" key="3">
    <source>
        <dbReference type="SAM" id="MobiDB-lite"/>
    </source>
</evidence>
<feature type="region of interest" description="Disordered" evidence="3">
    <location>
        <begin position="101"/>
        <end position="145"/>
    </location>
</feature>
<feature type="compositionally biased region" description="Basic residues" evidence="3">
    <location>
        <begin position="407"/>
        <end position="418"/>
    </location>
</feature>
<feature type="compositionally biased region" description="Low complexity" evidence="3">
    <location>
        <begin position="101"/>
        <end position="119"/>
    </location>
</feature>
<feature type="compositionally biased region" description="Low complexity" evidence="3">
    <location>
        <begin position="542"/>
        <end position="552"/>
    </location>
</feature>
<keyword evidence="6" id="KW-1185">Reference proteome</keyword>
<dbReference type="Proteomes" id="UP000186922">
    <property type="component" value="Unassembled WGS sequence"/>
</dbReference>
<dbReference type="Pfam" id="PF00385">
    <property type="entry name" value="Chromo"/>
    <property type="match status" value="1"/>
</dbReference>
<dbReference type="InterPro" id="IPR051219">
    <property type="entry name" value="Heterochromatin_chromo-domain"/>
</dbReference>
<dbReference type="InterPro" id="IPR016197">
    <property type="entry name" value="Chromo-like_dom_sf"/>
</dbReference>
<reference evidence="5 6" key="1">
    <citation type="journal article" date="2016" name="Nat. Commun.">
        <title>Extremotolerant tardigrade genome and improved radiotolerance of human cultured cells by tardigrade-unique protein.</title>
        <authorList>
            <person name="Hashimoto T."/>
            <person name="Horikawa D.D."/>
            <person name="Saito Y."/>
            <person name="Kuwahara H."/>
            <person name="Kozuka-Hata H."/>
            <person name="Shin-I T."/>
            <person name="Minakuchi Y."/>
            <person name="Ohishi K."/>
            <person name="Motoyama A."/>
            <person name="Aizu T."/>
            <person name="Enomoto A."/>
            <person name="Kondo K."/>
            <person name="Tanaka S."/>
            <person name="Hara Y."/>
            <person name="Koshikawa S."/>
            <person name="Sagara H."/>
            <person name="Miura T."/>
            <person name="Yokobori S."/>
            <person name="Miyagawa K."/>
            <person name="Suzuki Y."/>
            <person name="Kubo T."/>
            <person name="Oyama M."/>
            <person name="Kohara Y."/>
            <person name="Fujiyama A."/>
            <person name="Arakawa K."/>
            <person name="Katayama T."/>
            <person name="Toyoda A."/>
            <person name="Kunieda T."/>
        </authorList>
    </citation>
    <scope>NUCLEOTIDE SEQUENCE [LARGE SCALE GENOMIC DNA]</scope>
    <source>
        <strain evidence="5 6">YOKOZUNA-1</strain>
    </source>
</reference>
<dbReference type="STRING" id="947166.A0A1D1VGS2"/>
<keyword evidence="2" id="KW-0539">Nucleus</keyword>